<reference evidence="1 2" key="2">
    <citation type="journal article" date="2022" name="Mol. Ecol. Resour.">
        <title>The genomes of chicory, endive, great burdock and yacon provide insights into Asteraceae paleo-polyploidization history and plant inulin production.</title>
        <authorList>
            <person name="Fan W."/>
            <person name="Wang S."/>
            <person name="Wang H."/>
            <person name="Wang A."/>
            <person name="Jiang F."/>
            <person name="Liu H."/>
            <person name="Zhao H."/>
            <person name="Xu D."/>
            <person name="Zhang Y."/>
        </authorList>
    </citation>
    <scope>NUCLEOTIDE SEQUENCE [LARGE SCALE GENOMIC DNA]</scope>
    <source>
        <strain evidence="2">cv. Punajuju</strain>
        <tissue evidence="1">Leaves</tissue>
    </source>
</reference>
<keyword evidence="2" id="KW-1185">Reference proteome</keyword>
<organism evidence="1 2">
    <name type="scientific">Cichorium intybus</name>
    <name type="common">Chicory</name>
    <dbReference type="NCBI Taxonomy" id="13427"/>
    <lineage>
        <taxon>Eukaryota</taxon>
        <taxon>Viridiplantae</taxon>
        <taxon>Streptophyta</taxon>
        <taxon>Embryophyta</taxon>
        <taxon>Tracheophyta</taxon>
        <taxon>Spermatophyta</taxon>
        <taxon>Magnoliopsida</taxon>
        <taxon>eudicotyledons</taxon>
        <taxon>Gunneridae</taxon>
        <taxon>Pentapetalae</taxon>
        <taxon>asterids</taxon>
        <taxon>campanulids</taxon>
        <taxon>Asterales</taxon>
        <taxon>Asteraceae</taxon>
        <taxon>Cichorioideae</taxon>
        <taxon>Cichorieae</taxon>
        <taxon>Cichoriinae</taxon>
        <taxon>Cichorium</taxon>
    </lineage>
</organism>
<reference evidence="2" key="1">
    <citation type="journal article" date="2022" name="Mol. Ecol. Resour.">
        <title>The genomes of chicory, endive, great burdock and yacon provide insights into Asteraceae palaeo-polyploidization history and plant inulin production.</title>
        <authorList>
            <person name="Fan W."/>
            <person name="Wang S."/>
            <person name="Wang H."/>
            <person name="Wang A."/>
            <person name="Jiang F."/>
            <person name="Liu H."/>
            <person name="Zhao H."/>
            <person name="Xu D."/>
            <person name="Zhang Y."/>
        </authorList>
    </citation>
    <scope>NUCLEOTIDE SEQUENCE [LARGE SCALE GENOMIC DNA]</scope>
    <source>
        <strain evidence="2">cv. Punajuju</strain>
    </source>
</reference>
<comment type="caution">
    <text evidence="1">The sequence shown here is derived from an EMBL/GenBank/DDBJ whole genome shotgun (WGS) entry which is preliminary data.</text>
</comment>
<dbReference type="EMBL" id="CM042014">
    <property type="protein sequence ID" value="KAI3722235.1"/>
    <property type="molecule type" value="Genomic_DNA"/>
</dbReference>
<protein>
    <submittedName>
        <fullName evidence="1">Uncharacterized protein</fullName>
    </submittedName>
</protein>
<name>A0ACB9BJP3_CICIN</name>
<accession>A0ACB9BJP3</accession>
<evidence type="ECO:0000313" key="2">
    <source>
        <dbReference type="Proteomes" id="UP001055811"/>
    </source>
</evidence>
<evidence type="ECO:0000313" key="1">
    <source>
        <dbReference type="EMBL" id="KAI3722235.1"/>
    </source>
</evidence>
<proteinExistence type="predicted"/>
<dbReference type="Proteomes" id="UP001055811">
    <property type="component" value="Linkage Group LG06"/>
</dbReference>
<sequence length="329" mass="37054">MAKHIRVLLLWGSASRERESGWRDKARKVGMDGGKRRVDSRYVAADGKDNLIIDQIMLRYRPIAPRPVTAESSGQALSTKDGILKRKRVKRKYVRVKKKKNKVTGCSLSINDNENWLDLDTAVAMLEDSKGNELVVTDPFQNVSSWISFDLPGNNRKSLMNNLISSAPSERLSSDLHGVDLGTAVQPRKVVESWITMESVTGTCEDRRLLGYSDEEIWKNLEIDSCPGFISNSFDEVLWVNPAYRRMLDLNSEGRATATEVGVWLGVKVEKSMVVKYLPAFSCRVRIMYRLSEKKTQMMVPCDVCKMDSGGFAWRLDVKSALSLGPLNN</sequence>
<gene>
    <name evidence="1" type="ORF">L2E82_33266</name>
</gene>